<evidence type="ECO:0008006" key="3">
    <source>
        <dbReference type="Google" id="ProtNLM"/>
    </source>
</evidence>
<accession>A0AAD5Y462</accession>
<dbReference type="EMBL" id="JADGKB010000085">
    <property type="protein sequence ID" value="KAJ3254461.1"/>
    <property type="molecule type" value="Genomic_DNA"/>
</dbReference>
<dbReference type="InterPro" id="IPR036249">
    <property type="entry name" value="Thioredoxin-like_sf"/>
</dbReference>
<dbReference type="SUPFAM" id="SSF52833">
    <property type="entry name" value="Thioredoxin-like"/>
    <property type="match status" value="1"/>
</dbReference>
<evidence type="ECO:0000313" key="2">
    <source>
        <dbReference type="Proteomes" id="UP001210925"/>
    </source>
</evidence>
<protein>
    <recommendedName>
        <fullName evidence="3">Thioredoxin domain-containing protein</fullName>
    </recommendedName>
</protein>
<dbReference type="AlphaFoldDB" id="A0AAD5Y462"/>
<dbReference type="Gene3D" id="3.40.30.10">
    <property type="entry name" value="Glutaredoxin"/>
    <property type="match status" value="1"/>
</dbReference>
<organism evidence="1 2">
    <name type="scientific">Boothiomyces macroporosus</name>
    <dbReference type="NCBI Taxonomy" id="261099"/>
    <lineage>
        <taxon>Eukaryota</taxon>
        <taxon>Fungi</taxon>
        <taxon>Fungi incertae sedis</taxon>
        <taxon>Chytridiomycota</taxon>
        <taxon>Chytridiomycota incertae sedis</taxon>
        <taxon>Chytridiomycetes</taxon>
        <taxon>Rhizophydiales</taxon>
        <taxon>Terramycetaceae</taxon>
        <taxon>Boothiomyces</taxon>
    </lineage>
</organism>
<gene>
    <name evidence="1" type="ORF">HK103_007179</name>
</gene>
<comment type="caution">
    <text evidence="1">The sequence shown here is derived from an EMBL/GenBank/DDBJ whole genome shotgun (WGS) entry which is preliminary data.</text>
</comment>
<name>A0AAD5Y462_9FUNG</name>
<sequence>MTVESFDRSIFDSLPISGDASKLKASLLVITTEPATLVNLSLSDNTGIIVVGAKPEGFVSTPELPGFDVPLLVVNAEDKIIYNGNVQDGIDSIKMNDQIYAKIKFARRGWQSPVLKTKFDYSLVTDLVYMSDIKLDRTATLPRILYIERWFKSCSPCIEMWPKLCQLQDEWGSKAVVLTISRDIPKKDDFSDILESLQGIDHGRVMKAVDLDGKFEKFQQQSEFMGYPSCFIVIDGVIEYVGVSKPKSFELVREAIKLLE</sequence>
<proteinExistence type="predicted"/>
<keyword evidence="2" id="KW-1185">Reference proteome</keyword>
<reference evidence="1" key="1">
    <citation type="submission" date="2020-05" db="EMBL/GenBank/DDBJ databases">
        <title>Phylogenomic resolution of chytrid fungi.</title>
        <authorList>
            <person name="Stajich J.E."/>
            <person name="Amses K."/>
            <person name="Simmons R."/>
            <person name="Seto K."/>
            <person name="Myers J."/>
            <person name="Bonds A."/>
            <person name="Quandt C.A."/>
            <person name="Barry K."/>
            <person name="Liu P."/>
            <person name="Grigoriev I."/>
            <person name="Longcore J.E."/>
            <person name="James T.Y."/>
        </authorList>
    </citation>
    <scope>NUCLEOTIDE SEQUENCE</scope>
    <source>
        <strain evidence="1">PLAUS21</strain>
    </source>
</reference>
<evidence type="ECO:0000313" key="1">
    <source>
        <dbReference type="EMBL" id="KAJ3254461.1"/>
    </source>
</evidence>
<dbReference type="Proteomes" id="UP001210925">
    <property type="component" value="Unassembled WGS sequence"/>
</dbReference>